<dbReference type="Proteomes" id="UP000284333">
    <property type="component" value="Unassembled WGS sequence"/>
</dbReference>
<dbReference type="AlphaFoldDB" id="A0A3S3CT16"/>
<dbReference type="Gene3D" id="3.90.1510.10">
    <property type="entry name" value="Glycerate kinase, domain 2"/>
    <property type="match status" value="2"/>
</dbReference>
<dbReference type="EMBL" id="RKLN01000002">
    <property type="protein sequence ID" value="RVW04934.1"/>
    <property type="molecule type" value="Genomic_DNA"/>
</dbReference>
<organism evidence="5 6">
    <name type="scientific">Rhodococcus spongiicola</name>
    <dbReference type="NCBI Taxonomy" id="2487352"/>
    <lineage>
        <taxon>Bacteria</taxon>
        <taxon>Bacillati</taxon>
        <taxon>Actinomycetota</taxon>
        <taxon>Actinomycetes</taxon>
        <taxon>Mycobacteriales</taxon>
        <taxon>Nocardiaceae</taxon>
        <taxon>Rhodococcus</taxon>
    </lineage>
</organism>
<evidence type="ECO:0000256" key="1">
    <source>
        <dbReference type="ARBA" id="ARBA00006284"/>
    </source>
</evidence>
<dbReference type="NCBIfam" id="TIGR00045">
    <property type="entry name" value="glycerate kinase"/>
    <property type="match status" value="1"/>
</dbReference>
<keyword evidence="2 4" id="KW-0808">Transferase</keyword>
<sequence length="387" mass="38895">MRVLIAPDSFGETLTAVQAAAAMAAGWSASRPGDDVVLAPQSDGGPGFVDVIAGTVSGLDSVGLDSVGLDSAGARTTGVRTAHVDGPLDRSTDARWVLTDGVAYIESAQAVGLALLDGPPTPETALHAHSRGVGQLVAAAIDAGARRIVVGLGGSCCTDGGRGMVTALGGLDHARQRLDGIDVVAATDVEHPLLGEHGAARVFGPQKGADDATIGILEQRNAEWADELREACGRDVDDLPGAGAAGGIGAALFALGAVRESGAAVVARCTDQAHQVAAADVVLTGEGKFDHQSLRGKLVTSLARTAASAGVPAVVIAGQIAVDDAAVRAVGLAAAFSVTDFAGSVERAMTEAADRLEALTSRVAEDWERVAGSAEVGRVQEEPGQEE</sequence>
<protein>
    <submittedName>
        <fullName evidence="5">Glycerate kinase</fullName>
    </submittedName>
</protein>
<dbReference type="RefSeq" id="WP_127946667.1">
    <property type="nucleotide sequence ID" value="NZ_RKLN01000002.1"/>
</dbReference>
<evidence type="ECO:0000256" key="3">
    <source>
        <dbReference type="ARBA" id="ARBA00022777"/>
    </source>
</evidence>
<dbReference type="PANTHER" id="PTHR21599:SF0">
    <property type="entry name" value="GLYCERATE KINASE"/>
    <property type="match status" value="1"/>
</dbReference>
<dbReference type="Pfam" id="PF02595">
    <property type="entry name" value="Gly_kinase"/>
    <property type="match status" value="2"/>
</dbReference>
<evidence type="ECO:0000313" key="6">
    <source>
        <dbReference type="Proteomes" id="UP000284333"/>
    </source>
</evidence>
<dbReference type="InterPro" id="IPR004381">
    <property type="entry name" value="Glycerate_kinase"/>
</dbReference>
<dbReference type="OrthoDB" id="9774290at2"/>
<evidence type="ECO:0000313" key="5">
    <source>
        <dbReference type="EMBL" id="RVW04934.1"/>
    </source>
</evidence>
<dbReference type="InterPro" id="IPR018197">
    <property type="entry name" value="Glycerate_kinase_RE-like"/>
</dbReference>
<dbReference type="PIRSF" id="PIRSF006078">
    <property type="entry name" value="GlxK"/>
    <property type="match status" value="1"/>
</dbReference>
<accession>A0A3S3CT16</accession>
<reference evidence="5 6" key="1">
    <citation type="submission" date="2018-11" db="EMBL/GenBank/DDBJ databases">
        <title>Rhodococcus spongicola sp. nov. and Rhodococcus xishaensis sp. nov. from marine sponges.</title>
        <authorList>
            <person name="Li L."/>
            <person name="Lin H.W."/>
        </authorList>
    </citation>
    <scope>NUCLEOTIDE SEQUENCE [LARGE SCALE GENOMIC DNA]</scope>
    <source>
        <strain evidence="5 6">LHW50502</strain>
    </source>
</reference>
<keyword evidence="3 4" id="KW-0418">Kinase</keyword>
<evidence type="ECO:0000256" key="2">
    <source>
        <dbReference type="ARBA" id="ARBA00022679"/>
    </source>
</evidence>
<dbReference type="InterPro" id="IPR036129">
    <property type="entry name" value="Glycerate_kinase_sf"/>
</dbReference>
<proteinExistence type="inferred from homology"/>
<dbReference type="PANTHER" id="PTHR21599">
    <property type="entry name" value="GLYCERATE KINASE"/>
    <property type="match status" value="1"/>
</dbReference>
<comment type="similarity">
    <text evidence="1 4">Belongs to the glycerate kinase type-1 family.</text>
</comment>
<name>A0A3S3CT16_9NOCA</name>
<dbReference type="GO" id="GO:0008887">
    <property type="term" value="F:glycerate kinase activity"/>
    <property type="evidence" value="ECO:0007669"/>
    <property type="project" value="UniProtKB-UniRule"/>
</dbReference>
<dbReference type="SUPFAM" id="SSF110738">
    <property type="entry name" value="Glycerate kinase I"/>
    <property type="match status" value="1"/>
</dbReference>
<comment type="caution">
    <text evidence="5">The sequence shown here is derived from an EMBL/GenBank/DDBJ whole genome shotgun (WGS) entry which is preliminary data.</text>
</comment>
<dbReference type="Gene3D" id="3.40.50.10350">
    <property type="entry name" value="Glycerate kinase, domain 1"/>
    <property type="match status" value="2"/>
</dbReference>
<evidence type="ECO:0000256" key="4">
    <source>
        <dbReference type="PIRNR" id="PIRNR006078"/>
    </source>
</evidence>
<dbReference type="GO" id="GO:0031388">
    <property type="term" value="P:organic acid phosphorylation"/>
    <property type="evidence" value="ECO:0007669"/>
    <property type="project" value="UniProtKB-UniRule"/>
</dbReference>
<dbReference type="InterPro" id="IPR018193">
    <property type="entry name" value="Glyc_kinase_flavodox-like_fold"/>
</dbReference>
<keyword evidence="6" id="KW-1185">Reference proteome</keyword>
<gene>
    <name evidence="5" type="ORF">EF834_08160</name>
</gene>